<dbReference type="InterPro" id="IPR012796">
    <property type="entry name" value="Lysidine-tRNA-synth_C"/>
</dbReference>
<evidence type="ECO:0000256" key="6">
    <source>
        <dbReference type="ARBA" id="ARBA00022840"/>
    </source>
</evidence>
<gene>
    <name evidence="8" type="primary">tilS</name>
    <name evidence="10" type="ORF">SAMN05421741_11474</name>
</gene>
<reference evidence="11" key="1">
    <citation type="submission" date="2016-10" db="EMBL/GenBank/DDBJ databases">
        <authorList>
            <person name="Varghese N."/>
            <person name="Submissions S."/>
        </authorList>
    </citation>
    <scope>NUCLEOTIDE SEQUENCE [LARGE SCALE GENOMIC DNA]</scope>
    <source>
        <strain evidence="11">DS-12</strain>
    </source>
</reference>
<dbReference type="InterPro" id="IPR012795">
    <property type="entry name" value="tRNA_Ile_lys_synt_N"/>
</dbReference>
<dbReference type="Gene3D" id="3.40.50.620">
    <property type="entry name" value="HUPs"/>
    <property type="match status" value="1"/>
</dbReference>
<proteinExistence type="inferred from homology"/>
<keyword evidence="5 8" id="KW-0547">Nucleotide-binding</keyword>
<dbReference type="PANTHER" id="PTHR43033">
    <property type="entry name" value="TRNA(ILE)-LYSIDINE SYNTHASE-RELATED"/>
    <property type="match status" value="1"/>
</dbReference>
<dbReference type="SMART" id="SM00977">
    <property type="entry name" value="TilS_C"/>
    <property type="match status" value="1"/>
</dbReference>
<dbReference type="InterPro" id="IPR012094">
    <property type="entry name" value="tRNA_Ile_lys_synt"/>
</dbReference>
<dbReference type="Proteomes" id="UP000199036">
    <property type="component" value="Unassembled WGS sequence"/>
</dbReference>
<keyword evidence="3 8" id="KW-0436">Ligase</keyword>
<dbReference type="Pfam" id="PF01171">
    <property type="entry name" value="ATP_bind_3"/>
    <property type="match status" value="1"/>
</dbReference>
<evidence type="ECO:0000256" key="8">
    <source>
        <dbReference type="HAMAP-Rule" id="MF_01161"/>
    </source>
</evidence>
<keyword evidence="2 8" id="KW-0963">Cytoplasm</keyword>
<evidence type="ECO:0000313" key="10">
    <source>
        <dbReference type="EMBL" id="SFN94250.1"/>
    </source>
</evidence>
<dbReference type="OrthoDB" id="9807403at2"/>
<evidence type="ECO:0000256" key="7">
    <source>
        <dbReference type="ARBA" id="ARBA00048539"/>
    </source>
</evidence>
<feature type="binding site" evidence="8">
    <location>
        <begin position="40"/>
        <end position="45"/>
    </location>
    <ligand>
        <name>ATP</name>
        <dbReference type="ChEBI" id="CHEBI:30616"/>
    </ligand>
</feature>
<dbReference type="AlphaFoldDB" id="A0A1I5D4X5"/>
<dbReference type="NCBIfam" id="TIGR02433">
    <property type="entry name" value="lysidine_TilS_C"/>
    <property type="match status" value="1"/>
</dbReference>
<comment type="domain">
    <text evidence="8">The N-terminal region contains the highly conserved SGGXDS motif, predicted to be a P-loop motif involved in ATP binding.</text>
</comment>
<dbReference type="InterPro" id="IPR014729">
    <property type="entry name" value="Rossmann-like_a/b/a_fold"/>
</dbReference>
<name>A0A1I5D4X5_9FLAO</name>
<evidence type="ECO:0000256" key="2">
    <source>
        <dbReference type="ARBA" id="ARBA00022490"/>
    </source>
</evidence>
<dbReference type="STRING" id="913024.SAMN05421741_11474"/>
<comment type="catalytic activity">
    <reaction evidence="7 8">
        <text>cytidine(34) in tRNA(Ile2) + L-lysine + ATP = lysidine(34) in tRNA(Ile2) + AMP + diphosphate + H(+)</text>
        <dbReference type="Rhea" id="RHEA:43744"/>
        <dbReference type="Rhea" id="RHEA-COMP:10625"/>
        <dbReference type="Rhea" id="RHEA-COMP:10670"/>
        <dbReference type="ChEBI" id="CHEBI:15378"/>
        <dbReference type="ChEBI" id="CHEBI:30616"/>
        <dbReference type="ChEBI" id="CHEBI:32551"/>
        <dbReference type="ChEBI" id="CHEBI:33019"/>
        <dbReference type="ChEBI" id="CHEBI:82748"/>
        <dbReference type="ChEBI" id="CHEBI:83665"/>
        <dbReference type="ChEBI" id="CHEBI:456215"/>
        <dbReference type="EC" id="6.3.4.19"/>
    </reaction>
</comment>
<comment type="function">
    <text evidence="8">Ligates lysine onto the cytidine present at position 34 of the AUA codon-specific tRNA(Ile) that contains the anticodon CAU, in an ATP-dependent manner. Cytidine is converted to lysidine, thus changing the amino acid specificity of the tRNA from methionine to isoleucine.</text>
</comment>
<comment type="subcellular location">
    <subcellularLocation>
        <location evidence="1 8">Cytoplasm</location>
    </subcellularLocation>
</comment>
<evidence type="ECO:0000256" key="4">
    <source>
        <dbReference type="ARBA" id="ARBA00022694"/>
    </source>
</evidence>
<accession>A0A1I5D4X5</accession>
<dbReference type="GO" id="GO:0032267">
    <property type="term" value="F:tRNA(Ile)-lysidine synthase activity"/>
    <property type="evidence" value="ECO:0007669"/>
    <property type="project" value="UniProtKB-EC"/>
</dbReference>
<keyword evidence="4 8" id="KW-0819">tRNA processing</keyword>
<evidence type="ECO:0000256" key="5">
    <source>
        <dbReference type="ARBA" id="ARBA00022741"/>
    </source>
</evidence>
<evidence type="ECO:0000256" key="1">
    <source>
        <dbReference type="ARBA" id="ARBA00004496"/>
    </source>
</evidence>
<comment type="similarity">
    <text evidence="8">Belongs to the tRNA(Ile)-lysidine synthase family.</text>
</comment>
<dbReference type="Pfam" id="PF11734">
    <property type="entry name" value="TilS_C"/>
    <property type="match status" value="1"/>
</dbReference>
<dbReference type="HAMAP" id="MF_01161">
    <property type="entry name" value="tRNA_Ile_lys_synt"/>
    <property type="match status" value="1"/>
</dbReference>
<feature type="domain" description="Lysidine-tRNA(Ile) synthetase C-terminal" evidence="9">
    <location>
        <begin position="374"/>
        <end position="449"/>
    </location>
</feature>
<protein>
    <recommendedName>
        <fullName evidence="8">tRNA(Ile)-lysidine synthase</fullName>
        <ecNumber evidence="8">6.3.4.19</ecNumber>
    </recommendedName>
    <alternativeName>
        <fullName evidence="8">tRNA(Ile)-2-lysyl-cytidine synthase</fullName>
    </alternativeName>
    <alternativeName>
        <fullName evidence="8">tRNA(Ile)-lysidine synthetase</fullName>
    </alternativeName>
</protein>
<dbReference type="PANTHER" id="PTHR43033:SF1">
    <property type="entry name" value="TRNA(ILE)-LYSIDINE SYNTHASE-RELATED"/>
    <property type="match status" value="1"/>
</dbReference>
<organism evidence="10 11">
    <name type="scientific">Paenimyroides ummariense</name>
    <dbReference type="NCBI Taxonomy" id="913024"/>
    <lineage>
        <taxon>Bacteria</taxon>
        <taxon>Pseudomonadati</taxon>
        <taxon>Bacteroidota</taxon>
        <taxon>Flavobacteriia</taxon>
        <taxon>Flavobacteriales</taxon>
        <taxon>Flavobacteriaceae</taxon>
        <taxon>Paenimyroides</taxon>
    </lineage>
</organism>
<evidence type="ECO:0000256" key="3">
    <source>
        <dbReference type="ARBA" id="ARBA00022598"/>
    </source>
</evidence>
<dbReference type="GO" id="GO:0005524">
    <property type="term" value="F:ATP binding"/>
    <property type="evidence" value="ECO:0007669"/>
    <property type="project" value="UniProtKB-UniRule"/>
</dbReference>
<sequence>MFVESTGNAKSFTAMLDQFKQHIAQKFPESVSGKTLLAVSGGVDSMVLLNLYCALKLDFAVAHCNFQLRGSESDLDEKLVVDFCKKNHISCFIERFETMRFVVSRKVSIQIAARELRYNWFKQICIDHDYQFVATAHHLDDQAETFLINFTRGTGIDGLVGIPEKNENIIRPLLNFSRDEILNYANDNGVEWREDQSNATTKYLRNKMRHLVLPVLKEENTEFLKSFQNTLNHLKQTQLLANDAVAFFEKECLKINEDQLEIDLEKAENFINNKIYLLQVLKRFRFSSISEIEKICSSEAGKVLKNDQYTILKDRKKLIVFEEKSVSSNIFYIKSKDDVLSIPIFMNISEVEKEEFNSDKCTIFVNSNLLKWPLKLRRKQTGDYFQPFGMSGIKKVAKFFKDEKLSKIQKDNTWILENGDGKIIWIVGLRADDRFKITSNNQQNYKITLNQ</sequence>
<dbReference type="CDD" id="cd01992">
    <property type="entry name" value="TilS_N"/>
    <property type="match status" value="1"/>
</dbReference>
<dbReference type="EMBL" id="FOVI01000014">
    <property type="protein sequence ID" value="SFN94250.1"/>
    <property type="molecule type" value="Genomic_DNA"/>
</dbReference>
<keyword evidence="6 8" id="KW-0067">ATP-binding</keyword>
<dbReference type="RefSeq" id="WP_091523912.1">
    <property type="nucleotide sequence ID" value="NZ_FOVI01000014.1"/>
</dbReference>
<evidence type="ECO:0000313" key="11">
    <source>
        <dbReference type="Proteomes" id="UP000199036"/>
    </source>
</evidence>
<dbReference type="GO" id="GO:0006400">
    <property type="term" value="P:tRNA modification"/>
    <property type="evidence" value="ECO:0007669"/>
    <property type="project" value="UniProtKB-UniRule"/>
</dbReference>
<keyword evidence="11" id="KW-1185">Reference proteome</keyword>
<dbReference type="NCBIfam" id="TIGR02432">
    <property type="entry name" value="lysidine_TilS_N"/>
    <property type="match status" value="1"/>
</dbReference>
<dbReference type="SUPFAM" id="SSF56037">
    <property type="entry name" value="PheT/TilS domain"/>
    <property type="match status" value="1"/>
</dbReference>
<evidence type="ECO:0000259" key="9">
    <source>
        <dbReference type="SMART" id="SM00977"/>
    </source>
</evidence>
<dbReference type="SUPFAM" id="SSF52402">
    <property type="entry name" value="Adenine nucleotide alpha hydrolases-like"/>
    <property type="match status" value="1"/>
</dbReference>
<dbReference type="GO" id="GO:0005737">
    <property type="term" value="C:cytoplasm"/>
    <property type="evidence" value="ECO:0007669"/>
    <property type="project" value="UniProtKB-SubCell"/>
</dbReference>
<dbReference type="EC" id="6.3.4.19" evidence="8"/>
<dbReference type="InterPro" id="IPR011063">
    <property type="entry name" value="TilS/TtcA_N"/>
</dbReference>